<dbReference type="EC" id="3.1.-.-" evidence="12"/>
<accession>A0A9E2L2T4</accession>
<keyword evidence="2 12" id="KW-0540">Nuclease</keyword>
<dbReference type="GO" id="GO:0016787">
    <property type="term" value="F:hydrolase activity"/>
    <property type="evidence" value="ECO:0007669"/>
    <property type="project" value="UniProtKB-KW"/>
</dbReference>
<dbReference type="GO" id="GO:0003677">
    <property type="term" value="F:DNA binding"/>
    <property type="evidence" value="ECO:0007669"/>
    <property type="project" value="UniProtKB-UniRule"/>
</dbReference>
<feature type="binding site" evidence="12">
    <location>
        <position position="32"/>
    </location>
    <ligand>
        <name>Mg(2+)</name>
        <dbReference type="ChEBI" id="CHEBI:18420"/>
        <label>1</label>
    </ligand>
</feature>
<evidence type="ECO:0000256" key="8">
    <source>
        <dbReference type="ARBA" id="ARBA00023118"/>
    </source>
</evidence>
<dbReference type="Gene3D" id="1.10.30.50">
    <property type="match status" value="1"/>
</dbReference>
<evidence type="ECO:0000313" key="15">
    <source>
        <dbReference type="Proteomes" id="UP000823914"/>
    </source>
</evidence>
<keyword evidence="6 12" id="KW-0460">Magnesium</keyword>
<dbReference type="SMART" id="SM00507">
    <property type="entry name" value="HNHc"/>
    <property type="match status" value="1"/>
</dbReference>
<evidence type="ECO:0000256" key="3">
    <source>
        <dbReference type="ARBA" id="ARBA00022723"/>
    </source>
</evidence>
<reference evidence="14" key="1">
    <citation type="journal article" date="2021" name="PeerJ">
        <title>Extensive microbial diversity within the chicken gut microbiome revealed by metagenomics and culture.</title>
        <authorList>
            <person name="Gilroy R."/>
            <person name="Ravi A."/>
            <person name="Getino M."/>
            <person name="Pursley I."/>
            <person name="Horton D.L."/>
            <person name="Alikhan N.F."/>
            <person name="Baker D."/>
            <person name="Gharbi K."/>
            <person name="Hall N."/>
            <person name="Watson M."/>
            <person name="Adriaenssens E.M."/>
            <person name="Foster-Nyarko E."/>
            <person name="Jarju S."/>
            <person name="Secka A."/>
            <person name="Antonio M."/>
            <person name="Oren A."/>
            <person name="Chaudhuri R.R."/>
            <person name="La Ragione R."/>
            <person name="Hildebrand F."/>
            <person name="Pallen M.J."/>
        </authorList>
    </citation>
    <scope>NUCLEOTIDE SEQUENCE</scope>
    <source>
        <strain evidence="14">Gambia15-2214</strain>
    </source>
</reference>
<feature type="binding site" evidence="12">
    <location>
        <position position="32"/>
    </location>
    <ligand>
        <name>Mg(2+)</name>
        <dbReference type="ChEBI" id="CHEBI:18420"/>
        <label>2</label>
    </ligand>
</feature>
<dbReference type="AlphaFoldDB" id="A0A9E2L2T4"/>
<feature type="binding site" evidence="12">
    <location>
        <position position="558"/>
    </location>
    <ligand>
        <name>Mg(2+)</name>
        <dbReference type="ChEBI" id="CHEBI:18420"/>
        <label>1</label>
    </ligand>
</feature>
<keyword evidence="8 12" id="KW-0051">Antiviral defense</keyword>
<dbReference type="HAMAP" id="MF_01480">
    <property type="entry name" value="Cas9"/>
    <property type="match status" value="1"/>
</dbReference>
<dbReference type="PROSITE" id="PS51749">
    <property type="entry name" value="HNH_CAS9"/>
    <property type="match status" value="1"/>
</dbReference>
<comment type="caution">
    <text evidence="14">The sequence shown here is derived from an EMBL/GenBank/DDBJ whole genome shotgun (WGS) entry which is preliminary data.</text>
</comment>
<dbReference type="InterPro" id="IPR003615">
    <property type="entry name" value="HNH_nuc"/>
</dbReference>
<feature type="domain" description="HNH Cas9-type" evidence="13">
    <location>
        <begin position="566"/>
        <end position="718"/>
    </location>
</feature>
<comment type="subunit">
    <text evidence="11 12">Monomer. Binds crRNA and tracrRNA.</text>
</comment>
<feature type="binding site" evidence="12">
    <location>
        <position position="562"/>
    </location>
    <ligand>
        <name>Mg(2+)</name>
        <dbReference type="ChEBI" id="CHEBI:18420"/>
        <label>2</label>
    </ligand>
</feature>
<keyword evidence="5 12" id="KW-0378">Hydrolase</keyword>
<dbReference type="NCBIfam" id="TIGR01865">
    <property type="entry name" value="cas_Csn1"/>
    <property type="match status" value="1"/>
</dbReference>
<evidence type="ECO:0000313" key="14">
    <source>
        <dbReference type="EMBL" id="MBU3850522.1"/>
    </source>
</evidence>
<dbReference type="GO" id="GO:0043571">
    <property type="term" value="P:maintenance of CRISPR repeat elements"/>
    <property type="evidence" value="ECO:0007669"/>
    <property type="project" value="UniProtKB-UniRule"/>
</dbReference>
<evidence type="ECO:0000256" key="12">
    <source>
        <dbReference type="HAMAP-Rule" id="MF_01480"/>
    </source>
</evidence>
<dbReference type="GO" id="GO:0051607">
    <property type="term" value="P:defense response to virus"/>
    <property type="evidence" value="ECO:0007669"/>
    <property type="project" value="UniProtKB-UniRule"/>
</dbReference>
<dbReference type="GO" id="GO:0046872">
    <property type="term" value="F:metal ion binding"/>
    <property type="evidence" value="ECO:0007669"/>
    <property type="project" value="UniProtKB-UniRule"/>
</dbReference>
<comment type="function">
    <text evidence="12">CRISPR (clustered regularly interspaced short palindromic repeat) is an adaptive immune system that provides protection against mobile genetic elements (viruses, transposable elements and conjugative plasmids). CRISPR clusters contain spacers, sequences complementary to antecedent mobile elements, and target invading nucleic acids. CRISPR clusters are transcribed and processed into CRISPR RNA (crRNA). In type II CRISPR systems correct processing of pre-crRNA requires a trans-encoded small RNA (tracrRNA), endogenous ribonuclease 3 (rnc) and this protein. The tracrRNA serves as a guide for ribonuclease 3-aided processing of pre-crRNA. Subsequently Cas9/crRNA/tracrRNA endonucleolytically cleaves linear or circular dsDNA target complementary to the spacer; Cas9 is inactive in the absence of the 2 guide RNAs (gRNA). Cas9 recognizes the protospacer adjacent motif (PAM) in the CRISPR repeat sequences to help distinguish self versus nonself, as targets within the bacterial CRISPR locus do not have PAMs. PAM recognition is also required for catalytic activity.</text>
</comment>
<evidence type="ECO:0000256" key="6">
    <source>
        <dbReference type="ARBA" id="ARBA00022842"/>
    </source>
</evidence>
<keyword evidence="4 12" id="KW-0255">Endonuclease</keyword>
<dbReference type="InterPro" id="IPR033114">
    <property type="entry name" value="HNH_CAS9"/>
</dbReference>
<evidence type="ECO:0000256" key="2">
    <source>
        <dbReference type="ARBA" id="ARBA00022722"/>
    </source>
</evidence>
<dbReference type="GO" id="GO:0004519">
    <property type="term" value="F:endonuclease activity"/>
    <property type="evidence" value="ECO:0007669"/>
    <property type="project" value="UniProtKB-UniRule"/>
</dbReference>
<name>A0A9E2L2T4_9SPIR</name>
<dbReference type="InterPro" id="IPR028629">
    <property type="entry name" value="Cas9"/>
</dbReference>
<comment type="cofactor">
    <cofactor evidence="1 12">
        <name>Mg(2+)</name>
        <dbReference type="ChEBI" id="CHEBI:18420"/>
    </cofactor>
</comment>
<sequence length="1190" mass="136105">MSKKQTKRACYTQEAEKFKNQLQGRPYRLGLDLGVGSIGYCAVVLEEKNEELYPGEVIILGSRIFSASTGAAERREKRGQRNSIRHKRNRLTYLWKLLAQYNMMLPFTQKLTQNTADTRFSAEVQKQDPYELRYKGLKQELSLQELGYCLYHIANHRGSSSVRTFLDEAQSDEEKKQREQENTTTQLAKENNLTTYIEILHEANKEKTLGFRNLQSRKDIPLPTRDVILSEVQQLLTTQKQFHSILTDSVIQKITDAINYENEKLVPEAGNCPFFPTELKLPKCHFLNEERRLYEALNNASVAEPINERDTVIYKARPFSQEDKQILFKYLRSGNTITGQTVKKLLPQYENYKIILQGKTEGTQKLVGFRFKTLEEKKFWQQFTEDQKDSFLALWVNCPDDQKLIKKLVSDYNLTPEEAQDALRTVQLIGDYAPVGKTAMTILLDYIKNGESWTVALDKAVEDGKLPVETKKTVYDKLPYYGEILTGKTQALMGKAWHTAFKDKINSPGFTKPHTCSKEDKYGRIANPVVHQVLNETQKLVNELIEVLGQKPAEIAIETSRELKIGEEKRDKLSKAQNAREKQREELYKQYCVPQNLPPRYIKAFDLLEKQNLTCPYCLETINPDAVAQNKVDIDHIFPEADTGDSSESNLVLAHRSCNATKGKRIPFAAFGGTEKWASILHYLEDNPNMRSKRWRFLCTEEEYANYLKNRGFTSRFKSDTSYITKAAQEYLACLYPQKINHKGFPVTTLQGGITAVLRNAWNLQSITHELGNLHILKDDTQGLDTKKNRMDNRHHALDALVIAYCTRSYVQLINTLHGKNIPLSYAEKKIPVPGNLADYVDRIDENFNDYASVFQEEVRDLLKNKARVSLKCDTNKNGQLLKDTIYNILIADKNDLVFLVKKKLTAIDTTKITGELPTAISEILIPKMFSGDRLQNRRPEEKEKIEKLIAHNQRQCEAVLANLIGAKAALQEENEIAKKEGKRERAITDAAVAKKAFETTGGFYWSLSNVTRQKVFVAKEPTAETKGFAYDTGENLCIDFYHDNTGKLQAEIIRKVEWNKKGFEPRYKKQGYTLLERIYQGDTLEIEAPEVQPGKKEAAINKLSRIHLPNSLAHRAIVRVATFTEIGNTVQIFFSHIAKSKIGQDASFTISSMQKCNVRKIILSSLGFVEYVSPILKDKDMSHNHVENT</sequence>
<evidence type="ECO:0000256" key="1">
    <source>
        <dbReference type="ARBA" id="ARBA00001946"/>
    </source>
</evidence>
<evidence type="ECO:0000256" key="11">
    <source>
        <dbReference type="ARBA" id="ARBA00046380"/>
    </source>
</evidence>
<evidence type="ECO:0000256" key="9">
    <source>
        <dbReference type="ARBA" id="ARBA00023125"/>
    </source>
</evidence>
<feature type="binding site" evidence="12">
    <location>
        <position position="562"/>
    </location>
    <ligand>
        <name>Mg(2+)</name>
        <dbReference type="ChEBI" id="CHEBI:18420"/>
        <label>1</label>
    </ligand>
</feature>
<dbReference type="Pfam" id="PF18541">
    <property type="entry name" value="RuvC_III"/>
    <property type="match status" value="1"/>
</dbReference>
<dbReference type="Proteomes" id="UP000823914">
    <property type="component" value="Unassembled WGS sequence"/>
</dbReference>
<comment type="domain">
    <text evidence="12">Has 2 endonuclease domains. The discontinuous RuvC-like domain cleaves the target DNA noncomplementary to crRNA while the HNH nuclease domain cleaves the target DNA complementary to crRNA.</text>
</comment>
<reference evidence="14" key="2">
    <citation type="submission" date="2021-04" db="EMBL/GenBank/DDBJ databases">
        <authorList>
            <person name="Gilroy R."/>
        </authorList>
    </citation>
    <scope>NUCLEOTIDE SEQUENCE</scope>
    <source>
        <strain evidence="14">Gambia15-2214</strain>
    </source>
</reference>
<evidence type="ECO:0000259" key="13">
    <source>
        <dbReference type="PROSITE" id="PS51749"/>
    </source>
</evidence>
<organism evidence="14 15">
    <name type="scientific">Candidatus Treponema excrementipullorum</name>
    <dbReference type="NCBI Taxonomy" id="2838768"/>
    <lineage>
        <taxon>Bacteria</taxon>
        <taxon>Pseudomonadati</taxon>
        <taxon>Spirochaetota</taxon>
        <taxon>Spirochaetia</taxon>
        <taxon>Spirochaetales</taxon>
        <taxon>Treponemataceae</taxon>
        <taxon>Treponema</taxon>
    </lineage>
</organism>
<protein>
    <recommendedName>
        <fullName evidence="12">CRISPR-associated endonuclease Cas9</fullName>
        <ecNumber evidence="12">3.1.-.-</ecNumber>
    </recommendedName>
</protein>
<feature type="active site" description="For RuvC-like nuclease domain" evidence="12">
    <location>
        <position position="32"/>
    </location>
</feature>
<gene>
    <name evidence="12 14" type="primary">cas9</name>
    <name evidence="14" type="ORF">IAA16_08155</name>
</gene>
<comment type="similarity">
    <text evidence="12">Belongs to the CRISPR-associated Cas9 family.</text>
</comment>
<dbReference type="InterPro" id="IPR041383">
    <property type="entry name" value="RuvC_III"/>
</dbReference>
<evidence type="ECO:0000256" key="4">
    <source>
        <dbReference type="ARBA" id="ARBA00022759"/>
    </source>
</evidence>
<feature type="active site" description="Proton acceptor for HNH nuclease domain" evidence="12">
    <location>
        <position position="636"/>
    </location>
</feature>
<keyword evidence="3 12" id="KW-0479">Metal-binding</keyword>
<dbReference type="Pfam" id="PF13395">
    <property type="entry name" value="HNH_4"/>
    <property type="match status" value="1"/>
</dbReference>
<keyword evidence="10" id="KW-0464">Manganese</keyword>
<dbReference type="InterPro" id="IPR036397">
    <property type="entry name" value="RNaseH_sf"/>
</dbReference>
<evidence type="ECO:0000256" key="7">
    <source>
        <dbReference type="ARBA" id="ARBA00022884"/>
    </source>
</evidence>
<keyword evidence="9 12" id="KW-0238">DNA-binding</keyword>
<feature type="binding site" evidence="12">
    <location>
        <position position="796"/>
    </location>
    <ligand>
        <name>Mg(2+)</name>
        <dbReference type="ChEBI" id="CHEBI:18420"/>
        <label>2</label>
    </ligand>
</feature>
<evidence type="ECO:0000256" key="10">
    <source>
        <dbReference type="ARBA" id="ARBA00023211"/>
    </source>
</evidence>
<dbReference type="EMBL" id="JAHLFV010000190">
    <property type="protein sequence ID" value="MBU3850522.1"/>
    <property type="molecule type" value="Genomic_DNA"/>
</dbReference>
<evidence type="ECO:0000256" key="5">
    <source>
        <dbReference type="ARBA" id="ARBA00022801"/>
    </source>
</evidence>
<keyword evidence="7 12" id="KW-0694">RNA-binding</keyword>
<proteinExistence type="inferred from homology"/>
<dbReference type="Gene3D" id="3.30.420.10">
    <property type="entry name" value="Ribonuclease H-like superfamily/Ribonuclease H"/>
    <property type="match status" value="2"/>
</dbReference>
<dbReference type="GO" id="GO:0003723">
    <property type="term" value="F:RNA binding"/>
    <property type="evidence" value="ECO:0007669"/>
    <property type="project" value="UniProtKB-UniRule"/>
</dbReference>